<evidence type="ECO:0000256" key="1">
    <source>
        <dbReference type="SAM" id="SignalP"/>
    </source>
</evidence>
<proteinExistence type="predicted"/>
<accession>A0ABR2EAG1</accession>
<evidence type="ECO:0000313" key="2">
    <source>
        <dbReference type="EMBL" id="KAK8556407.1"/>
    </source>
</evidence>
<feature type="chain" id="PRO_5046384282" evidence="1">
    <location>
        <begin position="32"/>
        <end position="112"/>
    </location>
</feature>
<dbReference type="Proteomes" id="UP001472677">
    <property type="component" value="Unassembled WGS sequence"/>
</dbReference>
<organism evidence="2 3">
    <name type="scientific">Hibiscus sabdariffa</name>
    <name type="common">roselle</name>
    <dbReference type="NCBI Taxonomy" id="183260"/>
    <lineage>
        <taxon>Eukaryota</taxon>
        <taxon>Viridiplantae</taxon>
        <taxon>Streptophyta</taxon>
        <taxon>Embryophyta</taxon>
        <taxon>Tracheophyta</taxon>
        <taxon>Spermatophyta</taxon>
        <taxon>Magnoliopsida</taxon>
        <taxon>eudicotyledons</taxon>
        <taxon>Gunneridae</taxon>
        <taxon>Pentapetalae</taxon>
        <taxon>rosids</taxon>
        <taxon>malvids</taxon>
        <taxon>Malvales</taxon>
        <taxon>Malvaceae</taxon>
        <taxon>Malvoideae</taxon>
        <taxon>Hibiscus</taxon>
    </lineage>
</organism>
<name>A0ABR2EAG1_9ROSI</name>
<sequence>MSLLTSPSFLFSVSFLLLILFLSFHTQHVVPVTKPSLDEPFPGSCNDTFETHYKARKLESTDVVVIRGTVTLLSVNRTFELGWRWVGSRCNNEGKVGVLMDVGFENGNGEGA</sequence>
<reference evidence="2 3" key="1">
    <citation type="journal article" date="2024" name="G3 (Bethesda)">
        <title>Genome assembly of Hibiscus sabdariffa L. provides insights into metabolisms of medicinal natural products.</title>
        <authorList>
            <person name="Kim T."/>
        </authorList>
    </citation>
    <scope>NUCLEOTIDE SEQUENCE [LARGE SCALE GENOMIC DNA]</scope>
    <source>
        <strain evidence="2">TK-2024</strain>
        <tissue evidence="2">Old leaves</tissue>
    </source>
</reference>
<keyword evidence="1" id="KW-0732">Signal</keyword>
<protein>
    <submittedName>
        <fullName evidence="2">Uncharacterized protein</fullName>
    </submittedName>
</protein>
<keyword evidence="3" id="KW-1185">Reference proteome</keyword>
<dbReference type="EMBL" id="JBBPBM010000017">
    <property type="protein sequence ID" value="KAK8556407.1"/>
    <property type="molecule type" value="Genomic_DNA"/>
</dbReference>
<comment type="caution">
    <text evidence="2">The sequence shown here is derived from an EMBL/GenBank/DDBJ whole genome shotgun (WGS) entry which is preliminary data.</text>
</comment>
<gene>
    <name evidence="2" type="ORF">V6N12_002810</name>
</gene>
<feature type="signal peptide" evidence="1">
    <location>
        <begin position="1"/>
        <end position="31"/>
    </location>
</feature>
<evidence type="ECO:0000313" key="3">
    <source>
        <dbReference type="Proteomes" id="UP001472677"/>
    </source>
</evidence>